<dbReference type="EMBL" id="FNOM01000001">
    <property type="protein sequence ID" value="SDW17107.1"/>
    <property type="molecule type" value="Genomic_DNA"/>
</dbReference>
<organism evidence="2 3">
    <name type="scientific">Roseicitreum antarcticum</name>
    <dbReference type="NCBI Taxonomy" id="564137"/>
    <lineage>
        <taxon>Bacteria</taxon>
        <taxon>Pseudomonadati</taxon>
        <taxon>Pseudomonadota</taxon>
        <taxon>Alphaproteobacteria</taxon>
        <taxon>Rhodobacterales</taxon>
        <taxon>Paracoccaceae</taxon>
        <taxon>Roseicitreum</taxon>
    </lineage>
</organism>
<accession>A0A1H2RCG2</accession>
<dbReference type="Proteomes" id="UP000198539">
    <property type="component" value="Unassembled WGS sequence"/>
</dbReference>
<keyword evidence="1" id="KW-0812">Transmembrane</keyword>
<gene>
    <name evidence="2" type="ORF">SAMN04488238_101266</name>
</gene>
<evidence type="ECO:0000256" key="1">
    <source>
        <dbReference type="SAM" id="Phobius"/>
    </source>
</evidence>
<keyword evidence="1" id="KW-1133">Transmembrane helix</keyword>
<reference evidence="2 3" key="1">
    <citation type="submission" date="2016-10" db="EMBL/GenBank/DDBJ databases">
        <authorList>
            <person name="de Groot N.N."/>
        </authorList>
    </citation>
    <scope>NUCLEOTIDE SEQUENCE [LARGE SCALE GENOMIC DNA]</scope>
    <source>
        <strain evidence="2 3">CGMCC 1.8894</strain>
    </source>
</reference>
<evidence type="ECO:0000313" key="3">
    <source>
        <dbReference type="Proteomes" id="UP000198539"/>
    </source>
</evidence>
<keyword evidence="1" id="KW-0472">Membrane</keyword>
<feature type="transmembrane region" description="Helical" evidence="1">
    <location>
        <begin position="36"/>
        <end position="56"/>
    </location>
</feature>
<dbReference type="RefSeq" id="WP_092884615.1">
    <property type="nucleotide sequence ID" value="NZ_CP061498.1"/>
</dbReference>
<proteinExistence type="predicted"/>
<keyword evidence="3" id="KW-1185">Reference proteome</keyword>
<protein>
    <submittedName>
        <fullName evidence="2">Uncharacterized protein</fullName>
    </submittedName>
</protein>
<dbReference type="OrthoDB" id="7866534at2"/>
<name>A0A1H2RCG2_9RHOB</name>
<sequence>MSDRIRADFQARRARILKKHAARNPEWQRLRRERRASGLSIALSLLIALAIIGVGFKGLTLARLGPEGFAQATASIATSPAGPSLPAWLLGPDPVSDALARLFRNTTQAQSTTVAALTD</sequence>
<evidence type="ECO:0000313" key="2">
    <source>
        <dbReference type="EMBL" id="SDW17107.1"/>
    </source>
</evidence>
<dbReference type="AlphaFoldDB" id="A0A1H2RCG2"/>